<proteinExistence type="predicted"/>
<sequence length="338" mass="37745">MSGGWLWWERGRLRLSSEGRGHAVPDLEVSAGQLADIGFGVDRYWELAVPGPTGPRFWWSRDGAAWRELPVPPRGFSSEAAYGLVPRLGGLFIVEPGWLQVKRVDEDWATLPLPDGAIWAGLGADGASWAVGSRPAERVRNEPREATAWRQERGAGNWREVELRASWWDAYRAIQGGGFEQLRAVDATEPPVVFGSECAWFLEDPSWFLFVAREDGRWAIQRLPARTLAHLERTPEGQPLALTTDGEIWDWDGRKWIARGAASALEMALSAWGATGRRSIFSVVDGARVYGLVVLFASDGSRRERAVESEDGGRTWHERTWGEDPERRVLAAWRCLGS</sequence>
<name>A0A084SLT9_9BACT</name>
<reference evidence="1 2" key="1">
    <citation type="submission" date="2014-07" db="EMBL/GenBank/DDBJ databases">
        <title>Draft Genome Sequence of Gephyronic Acid Producer, Cystobacter violaceus Strain Cb vi76.</title>
        <authorList>
            <person name="Stevens D.C."/>
            <person name="Young J."/>
            <person name="Carmichael R."/>
            <person name="Tan J."/>
            <person name="Taylor R.E."/>
        </authorList>
    </citation>
    <scope>NUCLEOTIDE SEQUENCE [LARGE SCALE GENOMIC DNA]</scope>
    <source>
        <strain evidence="1 2">Cb vi76</strain>
    </source>
</reference>
<organism evidence="1 2">
    <name type="scientific">Archangium violaceum Cb vi76</name>
    <dbReference type="NCBI Taxonomy" id="1406225"/>
    <lineage>
        <taxon>Bacteria</taxon>
        <taxon>Pseudomonadati</taxon>
        <taxon>Myxococcota</taxon>
        <taxon>Myxococcia</taxon>
        <taxon>Myxococcales</taxon>
        <taxon>Cystobacterineae</taxon>
        <taxon>Archangiaceae</taxon>
        <taxon>Archangium</taxon>
    </lineage>
</organism>
<dbReference type="AlphaFoldDB" id="A0A084SLT9"/>
<accession>A0A084SLT9</accession>
<evidence type="ECO:0000313" key="1">
    <source>
        <dbReference type="EMBL" id="KFA89424.1"/>
    </source>
</evidence>
<gene>
    <name evidence="1" type="ORF">Q664_34880</name>
</gene>
<dbReference type="Proteomes" id="UP000028547">
    <property type="component" value="Unassembled WGS sequence"/>
</dbReference>
<dbReference type="RefSeq" id="WP_043405230.1">
    <property type="nucleotide sequence ID" value="NZ_JPMI01000242.1"/>
</dbReference>
<comment type="caution">
    <text evidence="1">The sequence shown here is derived from an EMBL/GenBank/DDBJ whole genome shotgun (WGS) entry which is preliminary data.</text>
</comment>
<evidence type="ECO:0000313" key="2">
    <source>
        <dbReference type="Proteomes" id="UP000028547"/>
    </source>
</evidence>
<dbReference type="EMBL" id="JPMI01000242">
    <property type="protein sequence ID" value="KFA89424.1"/>
    <property type="molecule type" value="Genomic_DNA"/>
</dbReference>
<protein>
    <submittedName>
        <fullName evidence="1">Uncharacterized protein</fullName>
    </submittedName>
</protein>